<keyword evidence="7" id="KW-1185">Reference proteome</keyword>
<dbReference type="InterPro" id="IPR050560">
    <property type="entry name" value="MYB_TF"/>
</dbReference>
<reference evidence="6" key="2">
    <citation type="submission" date="2022-01" db="EMBL/GenBank/DDBJ databases">
        <authorList>
            <person name="Yamashiro T."/>
            <person name="Shiraishi A."/>
            <person name="Satake H."/>
            <person name="Nakayama K."/>
        </authorList>
    </citation>
    <scope>NUCLEOTIDE SEQUENCE</scope>
</reference>
<keyword evidence="2" id="KW-0539">Nucleus</keyword>
<evidence type="ECO:0000259" key="5">
    <source>
        <dbReference type="PROSITE" id="PS51294"/>
    </source>
</evidence>
<organism evidence="6 7">
    <name type="scientific">Tanacetum coccineum</name>
    <dbReference type="NCBI Taxonomy" id="301880"/>
    <lineage>
        <taxon>Eukaryota</taxon>
        <taxon>Viridiplantae</taxon>
        <taxon>Streptophyta</taxon>
        <taxon>Embryophyta</taxon>
        <taxon>Tracheophyta</taxon>
        <taxon>Spermatophyta</taxon>
        <taxon>Magnoliopsida</taxon>
        <taxon>eudicotyledons</taxon>
        <taxon>Gunneridae</taxon>
        <taxon>Pentapetalae</taxon>
        <taxon>asterids</taxon>
        <taxon>campanulids</taxon>
        <taxon>Asterales</taxon>
        <taxon>Asteraceae</taxon>
        <taxon>Asteroideae</taxon>
        <taxon>Anthemideae</taxon>
        <taxon>Anthemidinae</taxon>
        <taxon>Tanacetum</taxon>
    </lineage>
</organism>
<dbReference type="InterPro" id="IPR001005">
    <property type="entry name" value="SANT/Myb"/>
</dbReference>
<dbReference type="PROSITE" id="PS50090">
    <property type="entry name" value="MYB_LIKE"/>
    <property type="match status" value="1"/>
</dbReference>
<dbReference type="Gene3D" id="1.10.10.60">
    <property type="entry name" value="Homeodomain-like"/>
    <property type="match status" value="1"/>
</dbReference>
<dbReference type="CDD" id="cd00167">
    <property type="entry name" value="SANT"/>
    <property type="match status" value="1"/>
</dbReference>
<dbReference type="PANTHER" id="PTHR45614:SF252">
    <property type="entry name" value="TRANSCRIPTION FACTOR MYB3R-2-LIKE"/>
    <property type="match status" value="1"/>
</dbReference>
<dbReference type="InterPro" id="IPR009057">
    <property type="entry name" value="Homeodomain-like_sf"/>
</dbReference>
<evidence type="ECO:0000256" key="2">
    <source>
        <dbReference type="ARBA" id="ARBA00023242"/>
    </source>
</evidence>
<dbReference type="SUPFAM" id="SSF46689">
    <property type="entry name" value="Homeodomain-like"/>
    <property type="match status" value="1"/>
</dbReference>
<dbReference type="SMART" id="SM00717">
    <property type="entry name" value="SANT"/>
    <property type="match status" value="1"/>
</dbReference>
<name>A0ABQ5HAT8_9ASTR</name>
<comment type="subcellular location">
    <subcellularLocation>
        <location evidence="1">Nucleus</location>
    </subcellularLocation>
</comment>
<reference evidence="6" key="1">
    <citation type="journal article" date="2022" name="Int. J. Mol. Sci.">
        <title>Draft Genome of Tanacetum Coccineum: Genomic Comparison of Closely Related Tanacetum-Family Plants.</title>
        <authorList>
            <person name="Yamashiro T."/>
            <person name="Shiraishi A."/>
            <person name="Nakayama K."/>
            <person name="Satake H."/>
        </authorList>
    </citation>
    <scope>NUCLEOTIDE SEQUENCE</scope>
</reference>
<dbReference type="PANTHER" id="PTHR45614">
    <property type="entry name" value="MYB PROTEIN-RELATED"/>
    <property type="match status" value="1"/>
</dbReference>
<evidence type="ECO:0000313" key="7">
    <source>
        <dbReference type="Proteomes" id="UP001151760"/>
    </source>
</evidence>
<feature type="region of interest" description="Disordered" evidence="3">
    <location>
        <begin position="191"/>
        <end position="220"/>
    </location>
</feature>
<dbReference type="Pfam" id="PF14223">
    <property type="entry name" value="Retrotran_gag_2"/>
    <property type="match status" value="1"/>
</dbReference>
<dbReference type="InterPro" id="IPR017930">
    <property type="entry name" value="Myb_dom"/>
</dbReference>
<evidence type="ECO:0000256" key="3">
    <source>
        <dbReference type="SAM" id="MobiDB-lite"/>
    </source>
</evidence>
<dbReference type="EMBL" id="BQNB010019394">
    <property type="protein sequence ID" value="GJT84838.1"/>
    <property type="molecule type" value="Genomic_DNA"/>
</dbReference>
<feature type="domain" description="Myb-like" evidence="4">
    <location>
        <begin position="234"/>
        <end position="284"/>
    </location>
</feature>
<accession>A0ABQ5HAT8</accession>
<feature type="domain" description="HTH myb-type" evidence="5">
    <location>
        <begin position="234"/>
        <end position="288"/>
    </location>
</feature>
<dbReference type="Proteomes" id="UP001151760">
    <property type="component" value="Unassembled WGS sequence"/>
</dbReference>
<evidence type="ECO:0000256" key="1">
    <source>
        <dbReference type="ARBA" id="ARBA00004123"/>
    </source>
</evidence>
<sequence>MTKEETSTPTREQNIALQCLKLNESNYTTWAIMMETILKAYGLWETLEATEKVDERKIHTTKAMILTTLPDDILMQVAQYETAKEVWESIKVRYIGEERVQKARLQTLRSELETLKMKNNETTKHSSESYLNSVPKKFLPIVASIEQYSEIDEMSFEEAMGRIITFEERIKSQDEPEDNYQNKLLMARLSNQNHGNGRGRNFSKEEKGRGTSFQQSTREQNKNKMRCYECGDLDPAIKKDAWTNEEESTLAYYHQVYGNKWAEIARFLPGRTDNAIKNHWKRRLDLNMPPTFPTRAASPELNLAKKRGRDISLVEQNTVEIFLFKQSTALEGDLNTCSTNLSLGNPKSGITNDDRLGFTRYAKAHKIEPSTSLDETPKRLRVASVSDLKLATSPDNSFLSLSTLTTEKHIVSGTPPYRSLYYQPPQVKNLTLLLENCGSPTTPPDLALSISVNNSSPESILRNSALSYKNTPSIIRKRTPKKSVEPCTPGEAQTSHHCSENIKTLESENAKRGSESWLHRPQPFLGRRLDYMFDAEKDPTLVRCCTPGSVTPSSKAKVMLTP</sequence>
<gene>
    <name evidence="6" type="ORF">Tco_1066555</name>
</gene>
<dbReference type="PROSITE" id="PS51294">
    <property type="entry name" value="HTH_MYB"/>
    <property type="match status" value="1"/>
</dbReference>
<proteinExistence type="predicted"/>
<evidence type="ECO:0000313" key="6">
    <source>
        <dbReference type="EMBL" id="GJT84838.1"/>
    </source>
</evidence>
<comment type="caution">
    <text evidence="6">The sequence shown here is derived from an EMBL/GenBank/DDBJ whole genome shotgun (WGS) entry which is preliminary data.</text>
</comment>
<dbReference type="Pfam" id="PF00249">
    <property type="entry name" value="Myb_DNA-binding"/>
    <property type="match status" value="1"/>
</dbReference>
<protein>
    <submittedName>
        <fullName evidence="6">Zinc finger, CCHC-type containing protein</fullName>
    </submittedName>
</protein>
<evidence type="ECO:0000259" key="4">
    <source>
        <dbReference type="PROSITE" id="PS50090"/>
    </source>
</evidence>